<dbReference type="InterPro" id="IPR036396">
    <property type="entry name" value="Cyt_P450_sf"/>
</dbReference>
<evidence type="ECO:0000256" key="5">
    <source>
        <dbReference type="ARBA" id="ARBA00023004"/>
    </source>
</evidence>
<evidence type="ECO:0000256" key="7">
    <source>
        <dbReference type="RuleBase" id="RU000461"/>
    </source>
</evidence>
<evidence type="ECO:0000256" key="1">
    <source>
        <dbReference type="ARBA" id="ARBA00010617"/>
    </source>
</evidence>
<dbReference type="GO" id="GO:0005506">
    <property type="term" value="F:iron ion binding"/>
    <property type="evidence" value="ECO:0007669"/>
    <property type="project" value="InterPro"/>
</dbReference>
<evidence type="ECO:0000256" key="2">
    <source>
        <dbReference type="ARBA" id="ARBA00022617"/>
    </source>
</evidence>
<dbReference type="InterPro" id="IPR002397">
    <property type="entry name" value="Cyt_P450_B"/>
</dbReference>
<dbReference type="CDD" id="cd11030">
    <property type="entry name" value="CYP105-like"/>
    <property type="match status" value="1"/>
</dbReference>
<keyword evidence="2 7" id="KW-0349">Heme</keyword>
<evidence type="ECO:0000313" key="10">
    <source>
        <dbReference type="Proteomes" id="UP000653493"/>
    </source>
</evidence>
<reference evidence="9" key="1">
    <citation type="journal article" date="2014" name="Int. J. Syst. Evol. Microbiol.">
        <title>Complete genome sequence of Corynebacterium casei LMG S-19264T (=DSM 44701T), isolated from a smear-ripened cheese.</title>
        <authorList>
            <consortium name="US DOE Joint Genome Institute (JGI-PGF)"/>
            <person name="Walter F."/>
            <person name="Albersmeier A."/>
            <person name="Kalinowski J."/>
            <person name="Ruckert C."/>
        </authorList>
    </citation>
    <scope>NUCLEOTIDE SEQUENCE</scope>
    <source>
        <strain evidence="9">JCM 4234</strain>
    </source>
</reference>
<dbReference type="GO" id="GO:0020037">
    <property type="term" value="F:heme binding"/>
    <property type="evidence" value="ECO:0007669"/>
    <property type="project" value="InterPro"/>
</dbReference>
<evidence type="ECO:0000256" key="8">
    <source>
        <dbReference type="SAM" id="MobiDB-lite"/>
    </source>
</evidence>
<dbReference type="PRINTS" id="PR00359">
    <property type="entry name" value="BP450"/>
</dbReference>
<dbReference type="EMBL" id="BMSL01000039">
    <property type="protein sequence ID" value="GGS69505.1"/>
    <property type="molecule type" value="Genomic_DNA"/>
</dbReference>
<dbReference type="GO" id="GO:0016705">
    <property type="term" value="F:oxidoreductase activity, acting on paired donors, with incorporation or reduction of molecular oxygen"/>
    <property type="evidence" value="ECO:0007669"/>
    <property type="project" value="InterPro"/>
</dbReference>
<proteinExistence type="inferred from homology"/>
<dbReference type="Gene3D" id="1.10.630.10">
    <property type="entry name" value="Cytochrome P450"/>
    <property type="match status" value="1"/>
</dbReference>
<organism evidence="9 10">
    <name type="scientific">Streptomyces griseoviridis</name>
    <dbReference type="NCBI Taxonomy" id="45398"/>
    <lineage>
        <taxon>Bacteria</taxon>
        <taxon>Bacillati</taxon>
        <taxon>Actinomycetota</taxon>
        <taxon>Actinomycetes</taxon>
        <taxon>Kitasatosporales</taxon>
        <taxon>Streptomycetaceae</taxon>
        <taxon>Streptomyces</taxon>
    </lineage>
</organism>
<dbReference type="GO" id="GO:0004497">
    <property type="term" value="F:monooxygenase activity"/>
    <property type="evidence" value="ECO:0007669"/>
    <property type="project" value="UniProtKB-KW"/>
</dbReference>
<evidence type="ECO:0000256" key="6">
    <source>
        <dbReference type="ARBA" id="ARBA00023033"/>
    </source>
</evidence>
<dbReference type="PANTHER" id="PTHR46696">
    <property type="entry name" value="P450, PUTATIVE (EUROFUNG)-RELATED"/>
    <property type="match status" value="1"/>
</dbReference>
<dbReference type="AlphaFoldDB" id="A0A918GVR5"/>
<keyword evidence="3 7" id="KW-0479">Metal-binding</keyword>
<dbReference type="InterPro" id="IPR017972">
    <property type="entry name" value="Cyt_P450_CS"/>
</dbReference>
<dbReference type="InterPro" id="IPR001128">
    <property type="entry name" value="Cyt_P450"/>
</dbReference>
<dbReference type="FunFam" id="1.10.630.10:FF:000018">
    <property type="entry name" value="Cytochrome P450 monooxygenase"/>
    <property type="match status" value="1"/>
</dbReference>
<feature type="region of interest" description="Disordered" evidence="8">
    <location>
        <begin position="1"/>
        <end position="31"/>
    </location>
</feature>
<comment type="similarity">
    <text evidence="1 7">Belongs to the cytochrome P450 family.</text>
</comment>
<protein>
    <submittedName>
        <fullName evidence="9">Cytochrome P450</fullName>
    </submittedName>
</protein>
<keyword evidence="6 7" id="KW-0503">Monooxygenase</keyword>
<keyword evidence="10" id="KW-1185">Reference proteome</keyword>
<dbReference type="SUPFAM" id="SSF48264">
    <property type="entry name" value="Cytochrome P450"/>
    <property type="match status" value="1"/>
</dbReference>
<evidence type="ECO:0000256" key="3">
    <source>
        <dbReference type="ARBA" id="ARBA00022723"/>
    </source>
</evidence>
<name>A0A918GVR5_STRGD</name>
<dbReference type="PANTHER" id="PTHR46696:SF6">
    <property type="entry name" value="P450, PUTATIVE (EUROFUNG)-RELATED"/>
    <property type="match status" value="1"/>
</dbReference>
<dbReference type="Proteomes" id="UP000653493">
    <property type="component" value="Unassembled WGS sequence"/>
</dbReference>
<keyword evidence="5 7" id="KW-0408">Iron</keyword>
<comment type="caution">
    <text evidence="9">The sequence shown here is derived from an EMBL/GenBank/DDBJ whole genome shotgun (WGS) entry which is preliminary data.</text>
</comment>
<reference evidence="9" key="2">
    <citation type="submission" date="2020-09" db="EMBL/GenBank/DDBJ databases">
        <authorList>
            <person name="Sun Q."/>
            <person name="Ohkuma M."/>
        </authorList>
    </citation>
    <scope>NUCLEOTIDE SEQUENCE</scope>
    <source>
        <strain evidence="9">JCM 4234</strain>
    </source>
</reference>
<dbReference type="Pfam" id="PF00067">
    <property type="entry name" value="p450"/>
    <property type="match status" value="1"/>
</dbReference>
<sequence length="395" mass="42924">MPKPPDIPPHLRRRILDPLPELSRMSDETPVCPDPGGADWLVTGDAEARAVLGDADRFTAKPPDLERAISRGAREEGNLLHYDPPEHTRLRKLIAPEFTLRRMRRMEPVVEQIVAERLDALAAAGSPADLMRHFGWPVPGLVICALLGIPRDDLAALGRMLDVRAPSRMDAHSSGRARKRVAAQKAFASYLGGIVARKRADPGEDMLGTLIREHGDEVTDAELAGVCASFLAAGLEGSAQMLGLGLLALLQHPDQLAALRADPALLPRAVEELLRYVSVVSTASPRTALTDVTVGGQEIRKGEVVTCSLLAVNRARPRGLSRDRLDITREDTAHVAFGHGIHHCVGAALARAQLRLSFAALLSRFPGLRLAVPVEELRFRQFAVQYGVEELPVAW</sequence>
<accession>A0A918GVR5</accession>
<evidence type="ECO:0000313" key="9">
    <source>
        <dbReference type="EMBL" id="GGS69505.1"/>
    </source>
</evidence>
<gene>
    <name evidence="9" type="ORF">GCM10010238_67660</name>
</gene>
<evidence type="ECO:0000256" key="4">
    <source>
        <dbReference type="ARBA" id="ARBA00023002"/>
    </source>
</evidence>
<keyword evidence="4 7" id="KW-0560">Oxidoreductase</keyword>
<dbReference type="PROSITE" id="PS00086">
    <property type="entry name" value="CYTOCHROME_P450"/>
    <property type="match status" value="1"/>
</dbReference>